<dbReference type="PANTHER" id="PTHR30457">
    <property type="entry name" value="5'-NUCLEOTIDASE SURE"/>
    <property type="match status" value="1"/>
</dbReference>
<dbReference type="Proteomes" id="UP001523565">
    <property type="component" value="Unassembled WGS sequence"/>
</dbReference>
<dbReference type="InterPro" id="IPR002828">
    <property type="entry name" value="SurE-like_Pase/nucleotidase"/>
</dbReference>
<evidence type="ECO:0000256" key="2">
    <source>
        <dbReference type="ARBA" id="ARBA00011062"/>
    </source>
</evidence>
<organism evidence="7 8">
    <name type="scientific">Ohessyouella blattaphilus</name>
    <dbReference type="NCBI Taxonomy" id="2949333"/>
    <lineage>
        <taxon>Bacteria</taxon>
        <taxon>Bacillati</taxon>
        <taxon>Bacillota</taxon>
        <taxon>Clostridia</taxon>
        <taxon>Lachnospirales</taxon>
        <taxon>Lachnospiraceae</taxon>
        <taxon>Ohessyouella</taxon>
    </lineage>
</organism>
<evidence type="ECO:0000256" key="5">
    <source>
        <dbReference type="ARBA" id="ARBA00022801"/>
    </source>
</evidence>
<dbReference type="InterPro" id="IPR030048">
    <property type="entry name" value="SurE"/>
</dbReference>
<dbReference type="InterPro" id="IPR036523">
    <property type="entry name" value="SurE-like_sf"/>
</dbReference>
<evidence type="ECO:0000313" key="7">
    <source>
        <dbReference type="EMBL" id="MCP1109783.1"/>
    </source>
</evidence>
<gene>
    <name evidence="7" type="primary">surE</name>
    <name evidence="7" type="ORF">NK118_05890</name>
</gene>
<protein>
    <recommendedName>
        <fullName evidence="3">5'-nucleotidase</fullName>
        <ecNumber evidence="3">3.1.3.5</ecNumber>
    </recommendedName>
</protein>
<dbReference type="EC" id="3.1.3.5" evidence="3"/>
<dbReference type="PANTHER" id="PTHR30457:SF0">
    <property type="entry name" value="PHOSPHATASE, PUTATIVE (AFU_ORTHOLOGUE AFUA_4G01070)-RELATED"/>
    <property type="match status" value="1"/>
</dbReference>
<dbReference type="Gene3D" id="3.40.1210.10">
    <property type="entry name" value="Survival protein SurE-like phosphatase/nucleotidase"/>
    <property type="match status" value="1"/>
</dbReference>
<comment type="caution">
    <text evidence="7">The sequence shown here is derived from an EMBL/GenBank/DDBJ whole genome shotgun (WGS) entry which is preliminary data.</text>
</comment>
<comment type="similarity">
    <text evidence="2">Belongs to the SurE nucleotidase family.</text>
</comment>
<evidence type="ECO:0000256" key="4">
    <source>
        <dbReference type="ARBA" id="ARBA00022723"/>
    </source>
</evidence>
<dbReference type="SUPFAM" id="SSF64167">
    <property type="entry name" value="SurE-like"/>
    <property type="match status" value="1"/>
</dbReference>
<dbReference type="RefSeq" id="WP_262068664.1">
    <property type="nucleotide sequence ID" value="NZ_JAMXOC010000006.1"/>
</dbReference>
<keyword evidence="5 7" id="KW-0378">Hydrolase</keyword>
<keyword evidence="8" id="KW-1185">Reference proteome</keyword>
<dbReference type="NCBIfam" id="TIGR00087">
    <property type="entry name" value="surE"/>
    <property type="match status" value="1"/>
</dbReference>
<dbReference type="Pfam" id="PF01975">
    <property type="entry name" value="SurE"/>
    <property type="match status" value="1"/>
</dbReference>
<reference evidence="7 8" key="1">
    <citation type="journal article" date="2022" name="Genome Biol. Evol.">
        <title>Host diet, physiology and behaviors set the stage for Lachnospiraceae cladogenesis.</title>
        <authorList>
            <person name="Vera-Ponce De Leon A."/>
            <person name="Schneider M."/>
            <person name="Jahnes B.C."/>
            <person name="Sadowski V."/>
            <person name="Camuy-Velez L.A."/>
            <person name="Duan J."/>
            <person name="Sabree Z.L."/>
        </authorList>
    </citation>
    <scope>NUCLEOTIDE SEQUENCE [LARGE SCALE GENOMIC DNA]</scope>
    <source>
        <strain evidence="7 8">PAL227</strain>
    </source>
</reference>
<accession>A0ABT1EGJ2</accession>
<proteinExistence type="inferred from homology"/>
<evidence type="ECO:0000259" key="6">
    <source>
        <dbReference type="Pfam" id="PF01975"/>
    </source>
</evidence>
<dbReference type="GO" id="GO:0008254">
    <property type="term" value="F:3'-nucleotidase activity"/>
    <property type="evidence" value="ECO:0007669"/>
    <property type="project" value="UniProtKB-EC"/>
</dbReference>
<feature type="domain" description="Survival protein SurE-like phosphatase/nucleotidase" evidence="6">
    <location>
        <begin position="25"/>
        <end position="221"/>
    </location>
</feature>
<evidence type="ECO:0000256" key="3">
    <source>
        <dbReference type="ARBA" id="ARBA00012643"/>
    </source>
</evidence>
<comment type="catalytic activity">
    <reaction evidence="1">
        <text>a ribonucleoside 5'-phosphate + H2O = a ribonucleoside + phosphate</text>
        <dbReference type="Rhea" id="RHEA:12484"/>
        <dbReference type="ChEBI" id="CHEBI:15377"/>
        <dbReference type="ChEBI" id="CHEBI:18254"/>
        <dbReference type="ChEBI" id="CHEBI:43474"/>
        <dbReference type="ChEBI" id="CHEBI:58043"/>
        <dbReference type="EC" id="3.1.3.5"/>
    </reaction>
</comment>
<sequence length="275" mass="30818">MMISQDIQTHYSNECTKSSNRKPLILITNDDGIHSPGIQAVAEAVVDLGELLIIAPDRQQTAMGRSFPRSATQGVIKEVMLMVKGKETVAYSISGSPAYAVAHGVLELAKCKPDLCISGINYGENLGLLLTCSGTLGAAMEANSHKIPALAFSREVEVSQHLLSSYPEFSWEKEREVVRFWTEKVLKEGMVKDASILNINIPRTFSSAEEYSLTRQAKENYFEFIRPPKRDFEKPYELKSQRLIRKERLDKNSDIYVFAVENKISVTPLTWDLSV</sequence>
<dbReference type="EMBL" id="JAMZFV010000006">
    <property type="protein sequence ID" value="MCP1109783.1"/>
    <property type="molecule type" value="Genomic_DNA"/>
</dbReference>
<dbReference type="GO" id="GO:0008253">
    <property type="term" value="F:5'-nucleotidase activity"/>
    <property type="evidence" value="ECO:0007669"/>
    <property type="project" value="UniProtKB-EC"/>
</dbReference>
<keyword evidence="4" id="KW-0479">Metal-binding</keyword>
<evidence type="ECO:0000256" key="1">
    <source>
        <dbReference type="ARBA" id="ARBA00000815"/>
    </source>
</evidence>
<evidence type="ECO:0000313" key="8">
    <source>
        <dbReference type="Proteomes" id="UP001523565"/>
    </source>
</evidence>
<name>A0ABT1EGJ2_9FIRM</name>